<feature type="domain" description="ATPase AAA-3" evidence="1">
    <location>
        <begin position="65"/>
        <end position="195"/>
    </location>
</feature>
<dbReference type="InterPro" id="IPR050764">
    <property type="entry name" value="CbbQ/NirQ/NorQ/GpvN"/>
</dbReference>
<sequence>MIGENKVIWGTTQGNAQQQNSELSNLDLSQYYPKVDEFFVQINQIILDKPQQTKLALCSLLAGGHLLFEDLPGLGKTTLASSLSRLAGLDFQRIQFTNDMLASDVIGINMFNQKEHQFEFKYGPIFTQILLADEINRCSPKTQSALLEAMEEGNVTVDGRRYVLPQPFWVIATQNPLFQSGTYSLPESQLDRFLMRLSLGYPSRSAEKLLLQQHSRHDLIGNLQSVFNQEEILQLQCIVNDIAINDLVFDYILDLAEETRKGRHGLSTRGVLALKKAAQAYAFIEKRSFVIADDVQAVFIAVTLHRIGLGEAETLALMQKVPVHG</sequence>
<dbReference type="SUPFAM" id="SSF52540">
    <property type="entry name" value="P-loop containing nucleoside triphosphate hydrolases"/>
    <property type="match status" value="1"/>
</dbReference>
<dbReference type="InterPro" id="IPR041628">
    <property type="entry name" value="ChlI/MoxR_AAA_lid"/>
</dbReference>
<name>A0A833PHD5_ACIBZ</name>
<dbReference type="Pfam" id="PF17863">
    <property type="entry name" value="AAA_lid_2"/>
    <property type="match status" value="1"/>
</dbReference>
<proteinExistence type="predicted"/>
<reference evidence="4" key="1">
    <citation type="journal article" date="2020" name="MBio">
        <title>Horizontal gene transfer to a defensive symbiont with a reduced genome amongst a multipartite beetle microbiome.</title>
        <authorList>
            <person name="Waterworth S.C."/>
            <person name="Florez L.V."/>
            <person name="Rees E.R."/>
            <person name="Hertweck C."/>
            <person name="Kaltenpoth M."/>
            <person name="Kwan J.C."/>
        </authorList>
    </citation>
    <scope>NUCLEOTIDE SEQUENCE [LARGE SCALE GENOMIC DNA]</scope>
</reference>
<dbReference type="Gene3D" id="1.10.8.80">
    <property type="entry name" value="Magnesium chelatase subunit I, C-Terminal domain"/>
    <property type="match status" value="1"/>
</dbReference>
<evidence type="ECO:0000313" key="3">
    <source>
        <dbReference type="EMBL" id="KAF1025472.1"/>
    </source>
</evidence>
<accession>A0A833PHD5</accession>
<evidence type="ECO:0000313" key="4">
    <source>
        <dbReference type="Proteomes" id="UP000490535"/>
    </source>
</evidence>
<dbReference type="Proteomes" id="UP000490535">
    <property type="component" value="Unassembled WGS sequence"/>
</dbReference>
<organism evidence="3 4">
    <name type="scientific">Acinetobacter bereziniae</name>
    <name type="common">Acinetobacter genomosp. 10</name>
    <dbReference type="NCBI Taxonomy" id="106648"/>
    <lineage>
        <taxon>Bacteria</taxon>
        <taxon>Pseudomonadati</taxon>
        <taxon>Pseudomonadota</taxon>
        <taxon>Gammaproteobacteria</taxon>
        <taxon>Moraxellales</taxon>
        <taxon>Moraxellaceae</taxon>
        <taxon>Acinetobacter</taxon>
    </lineage>
</organism>
<dbReference type="Pfam" id="PF07726">
    <property type="entry name" value="AAA_3"/>
    <property type="match status" value="1"/>
</dbReference>
<dbReference type="GO" id="GO:0016887">
    <property type="term" value="F:ATP hydrolysis activity"/>
    <property type="evidence" value="ECO:0007669"/>
    <property type="project" value="InterPro"/>
</dbReference>
<feature type="domain" description="ChlI/MoxR AAA lid" evidence="2">
    <location>
        <begin position="263"/>
        <end position="312"/>
    </location>
</feature>
<gene>
    <name evidence="3" type="ORF">GAK29_01913</name>
</gene>
<dbReference type="CDD" id="cd00009">
    <property type="entry name" value="AAA"/>
    <property type="match status" value="1"/>
</dbReference>
<evidence type="ECO:0000259" key="1">
    <source>
        <dbReference type="Pfam" id="PF07726"/>
    </source>
</evidence>
<evidence type="ECO:0000259" key="2">
    <source>
        <dbReference type="Pfam" id="PF17863"/>
    </source>
</evidence>
<dbReference type="InterPro" id="IPR011703">
    <property type="entry name" value="ATPase_AAA-3"/>
</dbReference>
<dbReference type="EMBL" id="WNDP01000039">
    <property type="protein sequence ID" value="KAF1025472.1"/>
    <property type="molecule type" value="Genomic_DNA"/>
</dbReference>
<dbReference type="Gene3D" id="3.40.50.300">
    <property type="entry name" value="P-loop containing nucleotide triphosphate hydrolases"/>
    <property type="match status" value="1"/>
</dbReference>
<comment type="caution">
    <text evidence="3">The sequence shown here is derived from an EMBL/GenBank/DDBJ whole genome shotgun (WGS) entry which is preliminary data.</text>
</comment>
<dbReference type="AlphaFoldDB" id="A0A833PHD5"/>
<dbReference type="PIRSF" id="PIRSF002849">
    <property type="entry name" value="AAA_ATPase_chaperone_MoxR_prd"/>
    <property type="match status" value="1"/>
</dbReference>
<dbReference type="PANTHER" id="PTHR42759:SF5">
    <property type="entry name" value="METHANOL DEHYDROGENASE REGULATOR"/>
    <property type="match status" value="1"/>
</dbReference>
<dbReference type="InterPro" id="IPR027417">
    <property type="entry name" value="P-loop_NTPase"/>
</dbReference>
<dbReference type="PANTHER" id="PTHR42759">
    <property type="entry name" value="MOXR FAMILY PROTEIN"/>
    <property type="match status" value="1"/>
</dbReference>
<protein>
    <recommendedName>
        <fullName evidence="5">AAA family ATPase</fullName>
    </recommendedName>
</protein>
<dbReference type="GO" id="GO:0005524">
    <property type="term" value="F:ATP binding"/>
    <property type="evidence" value="ECO:0007669"/>
    <property type="project" value="InterPro"/>
</dbReference>
<evidence type="ECO:0008006" key="5">
    <source>
        <dbReference type="Google" id="ProtNLM"/>
    </source>
</evidence>